<keyword evidence="3" id="KW-0233">DNA recombination</keyword>
<dbReference type="RefSeq" id="WP_241035686.1">
    <property type="nucleotide sequence ID" value="NZ_BAAAJF010000024.1"/>
</dbReference>
<feature type="active site" description="O-(5'-phospho-DNA)-serine intermediate" evidence="4">
    <location>
        <position position="25"/>
    </location>
</feature>
<reference evidence="6 7" key="1">
    <citation type="submission" date="2022-03" db="EMBL/GenBank/DDBJ databases">
        <title>Pseudonocardia alaer sp. nov., a novel actinomycete isolated from reed forest soil.</title>
        <authorList>
            <person name="Wang L."/>
        </authorList>
    </citation>
    <scope>NUCLEOTIDE SEQUENCE [LARGE SCALE GENOMIC DNA]</scope>
    <source>
        <strain evidence="6 7">Y-16303</strain>
    </source>
</reference>
<dbReference type="Proteomes" id="UP001299970">
    <property type="component" value="Unassembled WGS sequence"/>
</dbReference>
<dbReference type="PANTHER" id="PTHR30461">
    <property type="entry name" value="DNA-INVERTASE FROM LAMBDOID PROPHAGE"/>
    <property type="match status" value="1"/>
</dbReference>
<dbReference type="PROSITE" id="PS00397">
    <property type="entry name" value="RECOMBINASES_1"/>
    <property type="match status" value="1"/>
</dbReference>
<dbReference type="SMART" id="SM00857">
    <property type="entry name" value="Resolvase"/>
    <property type="match status" value="1"/>
</dbReference>
<proteinExistence type="predicted"/>
<evidence type="ECO:0000256" key="3">
    <source>
        <dbReference type="ARBA" id="ARBA00023172"/>
    </source>
</evidence>
<evidence type="ECO:0000256" key="1">
    <source>
        <dbReference type="ARBA" id="ARBA00022908"/>
    </source>
</evidence>
<dbReference type="InterPro" id="IPR036162">
    <property type="entry name" value="Resolvase-like_N_sf"/>
</dbReference>
<dbReference type="PANTHER" id="PTHR30461:SF2">
    <property type="entry name" value="SERINE RECOMBINASE PINE-RELATED"/>
    <property type="match status" value="1"/>
</dbReference>
<dbReference type="InterPro" id="IPR050639">
    <property type="entry name" value="SSR_resolvase"/>
</dbReference>
<dbReference type="Gene3D" id="3.40.50.1390">
    <property type="entry name" value="Resolvase, N-terminal catalytic domain"/>
    <property type="match status" value="1"/>
</dbReference>
<dbReference type="EMBL" id="JAKXMK010000006">
    <property type="protein sequence ID" value="MCH6165661.1"/>
    <property type="molecule type" value="Genomic_DNA"/>
</dbReference>
<name>A0ABS9TAU9_9PSEU</name>
<protein>
    <submittedName>
        <fullName evidence="6">Recombinase family protein</fullName>
    </submittedName>
</protein>
<dbReference type="SUPFAM" id="SSF53041">
    <property type="entry name" value="Resolvase-like"/>
    <property type="match status" value="1"/>
</dbReference>
<keyword evidence="7" id="KW-1185">Reference proteome</keyword>
<evidence type="ECO:0000256" key="4">
    <source>
        <dbReference type="PROSITE-ProRule" id="PRU10137"/>
    </source>
</evidence>
<evidence type="ECO:0000259" key="5">
    <source>
        <dbReference type="PROSITE" id="PS51736"/>
    </source>
</evidence>
<keyword evidence="1" id="KW-0229">DNA integration</keyword>
<gene>
    <name evidence="6" type="ORF">MMF94_08210</name>
</gene>
<evidence type="ECO:0000256" key="2">
    <source>
        <dbReference type="ARBA" id="ARBA00023125"/>
    </source>
</evidence>
<accession>A0ABS9TAU9</accession>
<keyword evidence="2" id="KW-0238">DNA-binding</keyword>
<dbReference type="CDD" id="cd00338">
    <property type="entry name" value="Ser_Recombinase"/>
    <property type="match status" value="1"/>
</dbReference>
<feature type="domain" description="Resolvase/invertase-type recombinase catalytic" evidence="5">
    <location>
        <begin position="17"/>
        <end position="164"/>
    </location>
</feature>
<dbReference type="PROSITE" id="PS51736">
    <property type="entry name" value="RECOMBINASES_3"/>
    <property type="match status" value="1"/>
</dbReference>
<comment type="caution">
    <text evidence="6">The sequence shown here is derived from an EMBL/GenBank/DDBJ whole genome shotgun (WGS) entry which is preliminary data.</text>
</comment>
<evidence type="ECO:0000313" key="6">
    <source>
        <dbReference type="EMBL" id="MCH6165661.1"/>
    </source>
</evidence>
<sequence>MTSPRRTRRARSTGDPRVLAYLRVSTEQQAESGAGLDAQRMAIQAEIVRRGWTRVEWVIDSAWSGRDLDRPELDSALARLEAGGAEVLIASKLDRISRSVHDFSGLLDRASRQGWRLVCLDVDVDTSTPSGELVAHMVASTAQYERRVISQRTKDALAAKRAAGVRLGRPAVLPERVVRRVLEERAAGSTLRAIAEGLTADGEPTARGGAVWSTSSVQAALGGQDGMRLRWITAREVGQSGGLAVVHALDMVTNTPAHLIDADWVRQPDTTWQELVSGERCERCVELLRAVSGE</sequence>
<evidence type="ECO:0000313" key="7">
    <source>
        <dbReference type="Proteomes" id="UP001299970"/>
    </source>
</evidence>
<dbReference type="InterPro" id="IPR006119">
    <property type="entry name" value="Resolv_N"/>
</dbReference>
<dbReference type="InterPro" id="IPR006118">
    <property type="entry name" value="Recombinase_CS"/>
</dbReference>
<dbReference type="Pfam" id="PF00239">
    <property type="entry name" value="Resolvase"/>
    <property type="match status" value="1"/>
</dbReference>
<organism evidence="6 7">
    <name type="scientific">Pseudonocardia alaniniphila</name>
    <dbReference type="NCBI Taxonomy" id="75291"/>
    <lineage>
        <taxon>Bacteria</taxon>
        <taxon>Bacillati</taxon>
        <taxon>Actinomycetota</taxon>
        <taxon>Actinomycetes</taxon>
        <taxon>Pseudonocardiales</taxon>
        <taxon>Pseudonocardiaceae</taxon>
        <taxon>Pseudonocardia</taxon>
    </lineage>
</organism>